<feature type="region of interest" description="Disordered" evidence="1">
    <location>
        <begin position="1"/>
        <end position="81"/>
    </location>
</feature>
<gene>
    <name evidence="2" type="ORF">SAMN05192568_11162</name>
</gene>
<feature type="compositionally biased region" description="Gly residues" evidence="1">
    <location>
        <begin position="1"/>
        <end position="19"/>
    </location>
</feature>
<evidence type="ECO:0000313" key="3">
    <source>
        <dbReference type="Proteomes" id="UP000199048"/>
    </source>
</evidence>
<evidence type="ECO:0000256" key="1">
    <source>
        <dbReference type="SAM" id="MobiDB-lite"/>
    </source>
</evidence>
<proteinExistence type="predicted"/>
<reference evidence="3" key="1">
    <citation type="submission" date="2016-10" db="EMBL/GenBank/DDBJ databases">
        <authorList>
            <person name="Varghese N."/>
            <person name="Submissions S."/>
        </authorList>
    </citation>
    <scope>NUCLEOTIDE SEQUENCE [LARGE SCALE GENOMIC DNA]</scope>
    <source>
        <strain evidence="3">BL36</strain>
    </source>
</reference>
<evidence type="ECO:0000313" key="2">
    <source>
        <dbReference type="EMBL" id="SFN03450.1"/>
    </source>
</evidence>
<organism evidence="2 3">
    <name type="scientific">Methylobacterium pseudosasicola</name>
    <dbReference type="NCBI Taxonomy" id="582667"/>
    <lineage>
        <taxon>Bacteria</taxon>
        <taxon>Pseudomonadati</taxon>
        <taxon>Pseudomonadota</taxon>
        <taxon>Alphaproteobacteria</taxon>
        <taxon>Hyphomicrobiales</taxon>
        <taxon>Methylobacteriaceae</taxon>
        <taxon>Methylobacterium</taxon>
    </lineage>
</organism>
<keyword evidence="3" id="KW-1185">Reference proteome</keyword>
<accession>A0A1I4VQJ2</accession>
<dbReference type="EMBL" id="FOTK01000116">
    <property type="protein sequence ID" value="SFN03450.1"/>
    <property type="molecule type" value="Genomic_DNA"/>
</dbReference>
<sequence>MSDGTGFGGMPSFAGGGAGLSPSIQEWLQMQQLAQAQGQAQAPGQMMAQPPQLAQDVPQATPPGFSGFNPQTPPTGAPTDVVRPEAQGLASAAMNALGPSSAQAATPDPNDIRGRFISTLQQGGLTNPNGLGAVAAYAQHESRYSPSNITGSWSDPSESGQAGQSGGILSWRADRLANMKAFTQGAADPVVAQAQFTLAENPALIRALQNAQSPQEANALMADAWKFAGYNRPGGENAARLATTQAYANSFGGGGQALPAVATPRGGGSMGSTAQQGSFGLGGVVGQGSAVPGQASAMPGVASLSAQPLAVAPPPTGFSTDPAEQQPSNQYAQIGNALKAVAASQQKQGQKGGGGVPGAPEVGGRPISLQQARAMFDPGKFYEMLRNAGVGGQARGS</sequence>
<dbReference type="STRING" id="582667.SAMN05192568_11162"/>
<feature type="region of interest" description="Disordered" evidence="1">
    <location>
        <begin position="145"/>
        <end position="166"/>
    </location>
</feature>
<name>A0A1I4VQJ2_9HYPH</name>
<dbReference type="RefSeq" id="WP_167367918.1">
    <property type="nucleotide sequence ID" value="NZ_FOTK01000116.1"/>
</dbReference>
<feature type="compositionally biased region" description="Polar residues" evidence="1">
    <location>
        <begin position="145"/>
        <end position="162"/>
    </location>
</feature>
<feature type="compositionally biased region" description="Low complexity" evidence="1">
    <location>
        <begin position="28"/>
        <end position="55"/>
    </location>
</feature>
<feature type="region of interest" description="Disordered" evidence="1">
    <location>
        <begin position="342"/>
        <end position="370"/>
    </location>
</feature>
<dbReference type="AlphaFoldDB" id="A0A1I4VQJ2"/>
<dbReference type="Proteomes" id="UP000199048">
    <property type="component" value="Unassembled WGS sequence"/>
</dbReference>
<evidence type="ECO:0008006" key="4">
    <source>
        <dbReference type="Google" id="ProtNLM"/>
    </source>
</evidence>
<protein>
    <recommendedName>
        <fullName evidence="4">Phage tail lysozyme domain-containing protein</fullName>
    </recommendedName>
</protein>